<proteinExistence type="predicted"/>
<dbReference type="Proteomes" id="UP001238155">
    <property type="component" value="Chromosome"/>
</dbReference>
<keyword evidence="4" id="KW-1185">Reference proteome</keyword>
<name>A0AAJ6FMJ1_9LACO</name>
<dbReference type="Proteomes" id="UP000027129">
    <property type="component" value="Unassembled WGS sequence"/>
</dbReference>
<feature type="transmembrane region" description="Helical" evidence="1">
    <location>
        <begin position="43"/>
        <end position="61"/>
    </location>
</feature>
<accession>A0AAJ6FMJ1</accession>
<reference evidence="3" key="2">
    <citation type="submission" date="2023-04" db="EMBL/GenBank/DDBJ databases">
        <title>Four porcine-derived lactic acid bacteria strains analyses and their evaluation as potential probiotics based on genomics.</title>
        <authorList>
            <person name="Niu D."/>
        </authorList>
    </citation>
    <scope>NUCLEOTIDE SEQUENCE</scope>
    <source>
        <strain evidence="3">ZSB1</strain>
    </source>
</reference>
<evidence type="ECO:0000313" key="2">
    <source>
        <dbReference type="EMBL" id="KDA46756.1"/>
    </source>
</evidence>
<dbReference type="EMBL" id="CP123751">
    <property type="protein sequence ID" value="WHQ80053.1"/>
    <property type="molecule type" value="Genomic_DNA"/>
</dbReference>
<dbReference type="AlphaFoldDB" id="A0AAJ6FMJ1"/>
<keyword evidence="1" id="KW-0472">Membrane</keyword>
<reference evidence="2 4" key="1">
    <citation type="submission" date="2014-04" db="EMBL/GenBank/DDBJ databases">
        <title>Draft Genome Sequence of Lactobacillus animalis 381-IL-28.</title>
        <authorList>
            <person name="Sturino J.M."/>
            <person name="Rajendran M."/>
            <person name="Altermann E."/>
        </authorList>
    </citation>
    <scope>NUCLEOTIDE SEQUENCE [LARGE SCALE GENOMIC DNA]</scope>
    <source>
        <strain evidence="2 4">381-IL-28</strain>
    </source>
</reference>
<sequence length="89" mass="10020">MKNTDSKAILLLGRIGSVLSVIMYVSYIPQIMNNLNGNYGSPIQPLVAGINCTIWVIYSYFKSQRDWPIFIANLPGVFLGFITFYTSLH</sequence>
<feature type="transmembrane region" description="Helical" evidence="1">
    <location>
        <begin position="12"/>
        <end position="31"/>
    </location>
</feature>
<evidence type="ECO:0000313" key="3">
    <source>
        <dbReference type="EMBL" id="WHQ80053.1"/>
    </source>
</evidence>
<evidence type="ECO:0000256" key="1">
    <source>
        <dbReference type="SAM" id="Phobius"/>
    </source>
</evidence>
<dbReference type="EMBL" id="JMHU01000003">
    <property type="protein sequence ID" value="KDA46756.1"/>
    <property type="molecule type" value="Genomic_DNA"/>
</dbReference>
<protein>
    <submittedName>
        <fullName evidence="2">Small membrane protein</fullName>
    </submittedName>
</protein>
<dbReference type="Gene3D" id="1.20.1280.290">
    <property type="match status" value="1"/>
</dbReference>
<dbReference type="RefSeq" id="WP_033193036.1">
    <property type="nucleotide sequence ID" value="NZ_CAJKXD010000005.1"/>
</dbReference>
<keyword evidence="1" id="KW-0812">Transmembrane</keyword>
<evidence type="ECO:0000313" key="4">
    <source>
        <dbReference type="Proteomes" id="UP000027129"/>
    </source>
</evidence>
<organism evidence="3 5">
    <name type="scientific">Ligilactobacillus animalis</name>
    <dbReference type="NCBI Taxonomy" id="1605"/>
    <lineage>
        <taxon>Bacteria</taxon>
        <taxon>Bacillati</taxon>
        <taxon>Bacillota</taxon>
        <taxon>Bacilli</taxon>
        <taxon>Lactobacillales</taxon>
        <taxon>Lactobacillaceae</taxon>
        <taxon>Ligilactobacillus</taxon>
    </lineage>
</organism>
<feature type="transmembrane region" description="Helical" evidence="1">
    <location>
        <begin position="68"/>
        <end position="88"/>
    </location>
</feature>
<gene>
    <name evidence="2" type="ORF">Lani381_0349</name>
    <name evidence="3" type="ORF">QFF56_09035</name>
</gene>
<keyword evidence="1" id="KW-1133">Transmembrane helix</keyword>
<evidence type="ECO:0000313" key="5">
    <source>
        <dbReference type="Proteomes" id="UP001238155"/>
    </source>
</evidence>